<dbReference type="InterPro" id="IPR006553">
    <property type="entry name" value="Leu-rich_rpt_Cys-con_subtyp"/>
</dbReference>
<evidence type="ECO:0000313" key="2">
    <source>
        <dbReference type="EMBL" id="GBG63929.1"/>
    </source>
</evidence>
<sequence length="943" mass="102734">MHRRGGSGGGGMLRATTSSSSAQWGSRARLSTVRRSYFLAGVLKDGYDGDGSEFWDGYGRRGAVDMGGEEEEEDEDRLPFSERLDTLAGIDAVGSRVAGFTGNVKPVPPLTKLCIDAVCRSSLWERQRGTIELLPEELANQLFYRLAQEGKILDKHLELFQKCVGEVDLSCCGRLDATWLAYLGGFRFLRTLSLSGCSRVQGSSLWTLSALTRLESLDLSHCPRVGDDAIPHLLALQNLDSLSLAETSVSGSGAMQLAGLRNLVRLDLGGIHSVSDSTIFSLQDLTDLEDMELWGSSVTDAGAAMLTSFSLLRTLNLAWTHVETVPPLYNLRSLNLSECKLHSVFAGWEPELARESLDSLYKGDGYGRAIESGIHRAGNAYAARAGEMQFYSRQSRPRIAPLRILHLAGATFLRKESIVLGSPGLADVEELSITRTEMSLDFLAGLRNLVHVDMTQARDRTGKAFDMMALAAKNMVELNLSGFRNNSITLHALAGHVPCLERISLSNSPADWSVFMYLQYMPNLRIVDLSNTNLYDHTASGSIELLENLHFLHTLILWGAKLHDYQFSKIRVLRGLRRLEVTLPGDELLPALSNLSRLTHLGLFFSAVTIAGLEVLTAQRELQELDVTGCQRLQKQDLVKFSRKMPGLVVRARETHMNNLTGNDGPIGVLRWERWQELEKRRMRRASLGGESPTTEEITRGWMGSNGRRSKGGLCHSLADVLGNPLYGWCLRNGEFLTADDRMVSLDMKADVQVKGGDATSSASRYHGADERICYSQKFLLELRNAPLSNRPLSALGVAQIPNITVGSVPSKNPAGVIRTGSLSPPRSSSHPCALPGLDAPCAPGSFAPFPASSSISIPSHHSGHSNQPYYPSSYQSSALLSLTPPARSPPILGHISPAAMPSASPMPRYVFPTTIPVPTGSVPLGSSGGAAHLPPWCTQARK</sequence>
<feature type="compositionally biased region" description="Gly residues" evidence="1">
    <location>
        <begin position="1"/>
        <end position="12"/>
    </location>
</feature>
<dbReference type="OrthoDB" id="550575at2759"/>
<protein>
    <submittedName>
        <fullName evidence="2">Uncharacterized protein</fullName>
    </submittedName>
</protein>
<dbReference type="Proteomes" id="UP000265515">
    <property type="component" value="Unassembled WGS sequence"/>
</dbReference>
<dbReference type="EMBL" id="BFEA01000044">
    <property type="protein sequence ID" value="GBG63929.1"/>
    <property type="molecule type" value="Genomic_DNA"/>
</dbReference>
<dbReference type="InterPro" id="IPR051341">
    <property type="entry name" value="Zyg-11_UBL_adapter"/>
</dbReference>
<dbReference type="PANTHER" id="PTHR12904:SF23">
    <property type="entry name" value="PROTEIN ZER-1 HOMOLOG"/>
    <property type="match status" value="1"/>
</dbReference>
<evidence type="ECO:0000256" key="1">
    <source>
        <dbReference type="SAM" id="MobiDB-lite"/>
    </source>
</evidence>
<organism evidence="2 3">
    <name type="scientific">Chara braunii</name>
    <name type="common">Braun's stonewort</name>
    <dbReference type="NCBI Taxonomy" id="69332"/>
    <lineage>
        <taxon>Eukaryota</taxon>
        <taxon>Viridiplantae</taxon>
        <taxon>Streptophyta</taxon>
        <taxon>Charophyceae</taxon>
        <taxon>Charales</taxon>
        <taxon>Characeae</taxon>
        <taxon>Chara</taxon>
    </lineage>
</organism>
<dbReference type="STRING" id="69332.A0A388K1M1"/>
<name>A0A388K1M1_CHABU</name>
<dbReference type="AlphaFoldDB" id="A0A388K1M1"/>
<dbReference type="Gramene" id="GBG63929">
    <property type="protein sequence ID" value="GBG63929"/>
    <property type="gene ID" value="CBR_g39933"/>
</dbReference>
<dbReference type="PANTHER" id="PTHR12904">
    <property type="match status" value="1"/>
</dbReference>
<gene>
    <name evidence="2" type="ORF">CBR_g39933</name>
</gene>
<comment type="caution">
    <text evidence="2">The sequence shown here is derived from an EMBL/GenBank/DDBJ whole genome shotgun (WGS) entry which is preliminary data.</text>
</comment>
<keyword evidence="3" id="KW-1185">Reference proteome</keyword>
<accession>A0A388K1M1</accession>
<dbReference type="SUPFAM" id="SSF52047">
    <property type="entry name" value="RNI-like"/>
    <property type="match status" value="2"/>
</dbReference>
<evidence type="ECO:0000313" key="3">
    <source>
        <dbReference type="Proteomes" id="UP000265515"/>
    </source>
</evidence>
<feature type="region of interest" description="Disordered" evidence="1">
    <location>
        <begin position="1"/>
        <end position="20"/>
    </location>
</feature>
<dbReference type="SMART" id="SM00367">
    <property type="entry name" value="LRR_CC"/>
    <property type="match status" value="4"/>
</dbReference>
<dbReference type="Gene3D" id="3.80.10.10">
    <property type="entry name" value="Ribonuclease Inhibitor"/>
    <property type="match status" value="3"/>
</dbReference>
<reference evidence="2 3" key="1">
    <citation type="journal article" date="2018" name="Cell">
        <title>The Chara Genome: Secondary Complexity and Implications for Plant Terrestrialization.</title>
        <authorList>
            <person name="Nishiyama T."/>
            <person name="Sakayama H."/>
            <person name="Vries J.D."/>
            <person name="Buschmann H."/>
            <person name="Saint-Marcoux D."/>
            <person name="Ullrich K.K."/>
            <person name="Haas F.B."/>
            <person name="Vanderstraeten L."/>
            <person name="Becker D."/>
            <person name="Lang D."/>
            <person name="Vosolsobe S."/>
            <person name="Rombauts S."/>
            <person name="Wilhelmsson P.K.I."/>
            <person name="Janitza P."/>
            <person name="Kern R."/>
            <person name="Heyl A."/>
            <person name="Rumpler F."/>
            <person name="Villalobos L.I.A.C."/>
            <person name="Clay J.M."/>
            <person name="Skokan R."/>
            <person name="Toyoda A."/>
            <person name="Suzuki Y."/>
            <person name="Kagoshima H."/>
            <person name="Schijlen E."/>
            <person name="Tajeshwar N."/>
            <person name="Catarino B."/>
            <person name="Hetherington A.J."/>
            <person name="Saltykova A."/>
            <person name="Bonnot C."/>
            <person name="Breuninger H."/>
            <person name="Symeonidi A."/>
            <person name="Radhakrishnan G.V."/>
            <person name="Van Nieuwerburgh F."/>
            <person name="Deforce D."/>
            <person name="Chang C."/>
            <person name="Karol K.G."/>
            <person name="Hedrich R."/>
            <person name="Ulvskov P."/>
            <person name="Glockner G."/>
            <person name="Delwiche C.F."/>
            <person name="Petrasek J."/>
            <person name="Van de Peer Y."/>
            <person name="Friml J."/>
            <person name="Beilby M."/>
            <person name="Dolan L."/>
            <person name="Kohara Y."/>
            <person name="Sugano S."/>
            <person name="Fujiyama A."/>
            <person name="Delaux P.-M."/>
            <person name="Quint M."/>
            <person name="TheiBen G."/>
            <person name="Hagemann M."/>
            <person name="Harholt J."/>
            <person name="Dunand C."/>
            <person name="Zachgo S."/>
            <person name="Langdale J."/>
            <person name="Maumus F."/>
            <person name="Straeten D.V.D."/>
            <person name="Gould S.B."/>
            <person name="Rensing S.A."/>
        </authorList>
    </citation>
    <scope>NUCLEOTIDE SEQUENCE [LARGE SCALE GENOMIC DNA]</scope>
    <source>
        <strain evidence="2 3">S276</strain>
    </source>
</reference>
<proteinExistence type="predicted"/>
<dbReference type="InterPro" id="IPR032675">
    <property type="entry name" value="LRR_dom_sf"/>
</dbReference>